<keyword evidence="1" id="KW-0732">Signal</keyword>
<name>A0AA88YDN4_PINIB</name>
<protein>
    <recommendedName>
        <fullName evidence="2">Chitin-binding type-2 domain-containing protein</fullName>
    </recommendedName>
</protein>
<sequence length="229" mass="26364">MFVAATAVLFVSLVFNAEASICKGKAPFEWVLDPEDCAVFYMCLNGQEHLFKCPENSVVHETTRACVPVGSVYDTCSKRERVPSLCRNARSNLVEHPESCAKFYDCTNKRSTNEQPEEKECKYPYLFDQVTKRCEHFEDAECGGRFEPISPCEYQENQCRVAHCIPCHVRFPNCKGKEDGINVWEGREGSPDYVVCKKGRHVFHGKCDDKQIFHPQKKLCVDYEEKEFY</sequence>
<dbReference type="Proteomes" id="UP001186944">
    <property type="component" value="Unassembled WGS sequence"/>
</dbReference>
<evidence type="ECO:0000313" key="4">
    <source>
        <dbReference type="Proteomes" id="UP001186944"/>
    </source>
</evidence>
<evidence type="ECO:0000256" key="1">
    <source>
        <dbReference type="SAM" id="SignalP"/>
    </source>
</evidence>
<feature type="domain" description="Chitin-binding type-2" evidence="2">
    <location>
        <begin position="19"/>
        <end position="78"/>
    </location>
</feature>
<dbReference type="Gene3D" id="2.170.140.10">
    <property type="entry name" value="Chitin binding domain"/>
    <property type="match status" value="2"/>
</dbReference>
<keyword evidence="4" id="KW-1185">Reference proteome</keyword>
<feature type="chain" id="PRO_5041719299" description="Chitin-binding type-2 domain-containing protein" evidence="1">
    <location>
        <begin position="20"/>
        <end position="229"/>
    </location>
</feature>
<proteinExistence type="predicted"/>
<accession>A0AA88YDN4</accession>
<evidence type="ECO:0000259" key="2">
    <source>
        <dbReference type="PROSITE" id="PS50940"/>
    </source>
</evidence>
<evidence type="ECO:0000313" key="3">
    <source>
        <dbReference type="EMBL" id="KAK3103150.1"/>
    </source>
</evidence>
<dbReference type="SUPFAM" id="SSF57625">
    <property type="entry name" value="Invertebrate chitin-binding proteins"/>
    <property type="match status" value="2"/>
</dbReference>
<feature type="signal peptide" evidence="1">
    <location>
        <begin position="1"/>
        <end position="19"/>
    </location>
</feature>
<comment type="caution">
    <text evidence="3">The sequence shown here is derived from an EMBL/GenBank/DDBJ whole genome shotgun (WGS) entry which is preliminary data.</text>
</comment>
<dbReference type="PROSITE" id="PS50940">
    <property type="entry name" value="CHIT_BIND_II"/>
    <property type="match status" value="2"/>
</dbReference>
<dbReference type="AlphaFoldDB" id="A0AA88YDN4"/>
<dbReference type="InterPro" id="IPR036508">
    <property type="entry name" value="Chitin-bd_dom_sf"/>
</dbReference>
<reference evidence="3" key="1">
    <citation type="submission" date="2019-08" db="EMBL/GenBank/DDBJ databases">
        <title>The improved chromosome-level genome for the pearl oyster Pinctada fucata martensii using PacBio sequencing and Hi-C.</title>
        <authorList>
            <person name="Zheng Z."/>
        </authorList>
    </citation>
    <scope>NUCLEOTIDE SEQUENCE</scope>
    <source>
        <strain evidence="3">ZZ-2019</strain>
        <tissue evidence="3">Adductor muscle</tissue>
    </source>
</reference>
<gene>
    <name evidence="3" type="ORF">FSP39_016841</name>
</gene>
<dbReference type="InterPro" id="IPR002557">
    <property type="entry name" value="Chitin-bd_dom"/>
</dbReference>
<dbReference type="GO" id="GO:0005576">
    <property type="term" value="C:extracellular region"/>
    <property type="evidence" value="ECO:0007669"/>
    <property type="project" value="InterPro"/>
</dbReference>
<dbReference type="EMBL" id="VSWD01000005">
    <property type="protein sequence ID" value="KAK3103150.1"/>
    <property type="molecule type" value="Genomic_DNA"/>
</dbReference>
<organism evidence="3 4">
    <name type="scientific">Pinctada imbricata</name>
    <name type="common">Atlantic pearl-oyster</name>
    <name type="synonym">Pinctada martensii</name>
    <dbReference type="NCBI Taxonomy" id="66713"/>
    <lineage>
        <taxon>Eukaryota</taxon>
        <taxon>Metazoa</taxon>
        <taxon>Spiralia</taxon>
        <taxon>Lophotrochozoa</taxon>
        <taxon>Mollusca</taxon>
        <taxon>Bivalvia</taxon>
        <taxon>Autobranchia</taxon>
        <taxon>Pteriomorphia</taxon>
        <taxon>Pterioida</taxon>
        <taxon>Pterioidea</taxon>
        <taxon>Pteriidae</taxon>
        <taxon>Pinctada</taxon>
    </lineage>
</organism>
<dbReference type="SMART" id="SM00494">
    <property type="entry name" value="ChtBD2"/>
    <property type="match status" value="3"/>
</dbReference>
<feature type="domain" description="Chitin-binding type-2" evidence="2">
    <location>
        <begin position="83"/>
        <end position="144"/>
    </location>
</feature>
<dbReference type="GO" id="GO:0008061">
    <property type="term" value="F:chitin binding"/>
    <property type="evidence" value="ECO:0007669"/>
    <property type="project" value="InterPro"/>
</dbReference>
<dbReference type="Pfam" id="PF01607">
    <property type="entry name" value="CBM_14"/>
    <property type="match status" value="2"/>
</dbReference>